<accession>A0ABU1TSX6</accession>
<keyword evidence="3" id="KW-1185">Reference proteome</keyword>
<feature type="signal peptide" evidence="1">
    <location>
        <begin position="1"/>
        <end position="22"/>
    </location>
</feature>
<evidence type="ECO:0000256" key="1">
    <source>
        <dbReference type="SAM" id="SignalP"/>
    </source>
</evidence>
<dbReference type="RefSeq" id="WP_310027690.1">
    <property type="nucleotide sequence ID" value="NZ_JAVDVI010000014.1"/>
</dbReference>
<proteinExistence type="predicted"/>
<organism evidence="2 3">
    <name type="scientific">Flavobacterium arsenatis</name>
    <dbReference type="NCBI Taxonomy" id="1484332"/>
    <lineage>
        <taxon>Bacteria</taxon>
        <taxon>Pseudomonadati</taxon>
        <taxon>Bacteroidota</taxon>
        <taxon>Flavobacteriia</taxon>
        <taxon>Flavobacteriales</taxon>
        <taxon>Flavobacteriaceae</taxon>
        <taxon>Flavobacterium</taxon>
    </lineage>
</organism>
<reference evidence="2 3" key="1">
    <citation type="submission" date="2023-07" db="EMBL/GenBank/DDBJ databases">
        <title>Sorghum-associated microbial communities from plants grown in Nebraska, USA.</title>
        <authorList>
            <person name="Schachtman D."/>
        </authorList>
    </citation>
    <scope>NUCLEOTIDE SEQUENCE [LARGE SCALE GENOMIC DNA]</scope>
    <source>
        <strain evidence="2 3">3773</strain>
    </source>
</reference>
<dbReference type="Proteomes" id="UP001255185">
    <property type="component" value="Unassembled WGS sequence"/>
</dbReference>
<gene>
    <name evidence="2" type="ORF">J2X31_003027</name>
</gene>
<evidence type="ECO:0000313" key="3">
    <source>
        <dbReference type="Proteomes" id="UP001255185"/>
    </source>
</evidence>
<sequence length="136" mass="15361">MKNTPTLLSVLFSLFCCSIATAQTDNKQLILGCWEVRQVIFTKEVEDSDEISMEALGTIICFEKDGKFINKKGETIAKGNYKLSENGRTLYQNSESDIAAPSNHIQEDIPGQIMMLSNTELQIQAQEMILYFRRGE</sequence>
<evidence type="ECO:0008006" key="4">
    <source>
        <dbReference type="Google" id="ProtNLM"/>
    </source>
</evidence>
<comment type="caution">
    <text evidence="2">The sequence shown here is derived from an EMBL/GenBank/DDBJ whole genome shotgun (WGS) entry which is preliminary data.</text>
</comment>
<keyword evidence="1" id="KW-0732">Signal</keyword>
<protein>
    <recommendedName>
        <fullName evidence="4">Lipocalin-like domain-containing protein</fullName>
    </recommendedName>
</protein>
<dbReference type="EMBL" id="JAVDVI010000014">
    <property type="protein sequence ID" value="MDR6969001.1"/>
    <property type="molecule type" value="Genomic_DNA"/>
</dbReference>
<feature type="chain" id="PRO_5045412893" description="Lipocalin-like domain-containing protein" evidence="1">
    <location>
        <begin position="23"/>
        <end position="136"/>
    </location>
</feature>
<name>A0ABU1TSX6_9FLAO</name>
<evidence type="ECO:0000313" key="2">
    <source>
        <dbReference type="EMBL" id="MDR6969001.1"/>
    </source>
</evidence>